<gene>
    <name evidence="1" type="ORF">FHX80_12511</name>
    <name evidence="2" type="ORF">OIE64_00530</name>
    <name evidence="3" type="ORF">OIE64_35510</name>
</gene>
<sequence length="46" mass="4729">MSDLPLGRSAKPREIADMLAFLASDRSAYTTGVIVTIDGGMSATAA</sequence>
<dbReference type="InterPro" id="IPR036291">
    <property type="entry name" value="NAD(P)-bd_dom_sf"/>
</dbReference>
<dbReference type="SUPFAM" id="SSF51735">
    <property type="entry name" value="NAD(P)-binding Rossmann-fold domains"/>
    <property type="match status" value="1"/>
</dbReference>
<dbReference type="Proteomes" id="UP000318186">
    <property type="component" value="Unassembled WGS sequence"/>
</dbReference>
<dbReference type="OrthoDB" id="4380821at2"/>
<dbReference type="EMBL" id="VIWW01000002">
    <property type="protein sequence ID" value="TWF92191.1"/>
    <property type="molecule type" value="Genomic_DNA"/>
</dbReference>
<dbReference type="EMBL" id="CP109114">
    <property type="protein sequence ID" value="WSC17602.1"/>
    <property type="molecule type" value="Genomic_DNA"/>
</dbReference>
<evidence type="ECO:0000313" key="1">
    <source>
        <dbReference type="EMBL" id="TWF92191.1"/>
    </source>
</evidence>
<reference evidence="2 5" key="2">
    <citation type="submission" date="2022-10" db="EMBL/GenBank/DDBJ databases">
        <title>The complete genomes of actinobacterial strains from the NBC collection.</title>
        <authorList>
            <person name="Joergensen T.S."/>
            <person name="Alvarez Arevalo M."/>
            <person name="Sterndorff E.B."/>
            <person name="Faurdal D."/>
            <person name="Vuksanovic O."/>
            <person name="Mourched A.-S."/>
            <person name="Charusanti P."/>
            <person name="Shaw S."/>
            <person name="Blin K."/>
            <person name="Weber T."/>
        </authorList>
    </citation>
    <scope>NUCLEOTIDE SEQUENCE [LARGE SCALE GENOMIC DNA]</scope>
    <source>
        <strain evidence="2 5">NBC 01769</strain>
    </source>
</reference>
<keyword evidence="5" id="KW-1185">Reference proteome</keyword>
<dbReference type="RefSeq" id="WP_145767996.1">
    <property type="nucleotide sequence ID" value="NZ_CP109114.1"/>
</dbReference>
<dbReference type="AlphaFoldDB" id="A0A561TYK0"/>
<proteinExistence type="predicted"/>
<dbReference type="Gene3D" id="3.40.50.720">
    <property type="entry name" value="NAD(P)-binding Rossmann-like Domain"/>
    <property type="match status" value="1"/>
</dbReference>
<dbReference type="Proteomes" id="UP001330827">
    <property type="component" value="Chromosome"/>
</dbReference>
<dbReference type="EMBL" id="CP109114">
    <property type="protein sequence ID" value="WSC11509.1"/>
    <property type="molecule type" value="Genomic_DNA"/>
</dbReference>
<protein>
    <submittedName>
        <fullName evidence="1">Enoyl-ACP reductase-like protein</fullName>
    </submittedName>
    <submittedName>
        <fullName evidence="2">SDR family oxidoreductase</fullName>
    </submittedName>
</protein>
<dbReference type="Pfam" id="PF13561">
    <property type="entry name" value="adh_short_C2"/>
    <property type="match status" value="1"/>
</dbReference>
<name>A0A561TYK0_9ACTN</name>
<evidence type="ECO:0000313" key="2">
    <source>
        <dbReference type="EMBL" id="WSC11509.1"/>
    </source>
</evidence>
<evidence type="ECO:0000313" key="3">
    <source>
        <dbReference type="EMBL" id="WSC17602.1"/>
    </source>
</evidence>
<organism evidence="1 4">
    <name type="scientific">Streptomyces brevispora</name>
    <dbReference type="NCBI Taxonomy" id="887462"/>
    <lineage>
        <taxon>Bacteria</taxon>
        <taxon>Bacillati</taxon>
        <taxon>Actinomycetota</taxon>
        <taxon>Actinomycetes</taxon>
        <taxon>Kitasatosporales</taxon>
        <taxon>Streptomycetaceae</taxon>
        <taxon>Streptomyces</taxon>
    </lineage>
</organism>
<accession>A0A561TYK0</accession>
<evidence type="ECO:0000313" key="5">
    <source>
        <dbReference type="Proteomes" id="UP001330827"/>
    </source>
</evidence>
<reference evidence="1 4" key="1">
    <citation type="submission" date="2019-06" db="EMBL/GenBank/DDBJ databases">
        <title>Sequencing the genomes of 1000 actinobacteria strains.</title>
        <authorList>
            <person name="Klenk H.-P."/>
        </authorList>
    </citation>
    <scope>NUCLEOTIDE SEQUENCE [LARGE SCALE GENOMIC DNA]</scope>
    <source>
        <strain evidence="1 4">DSM 42059</strain>
    </source>
</reference>
<evidence type="ECO:0000313" key="4">
    <source>
        <dbReference type="Proteomes" id="UP000318186"/>
    </source>
</evidence>
<dbReference type="InterPro" id="IPR002347">
    <property type="entry name" value="SDR_fam"/>
</dbReference>